<evidence type="ECO:0000313" key="4">
    <source>
        <dbReference type="Proteomes" id="UP000002630"/>
    </source>
</evidence>
<accession>D8LLL5</accession>
<dbReference type="STRING" id="2880.D8LLL5"/>
<dbReference type="SUPFAM" id="SSF52972">
    <property type="entry name" value="ITPase-like"/>
    <property type="match status" value="1"/>
</dbReference>
<dbReference type="Pfam" id="PF02545">
    <property type="entry name" value="Maf"/>
    <property type="match status" value="1"/>
</dbReference>
<dbReference type="Proteomes" id="UP000002630">
    <property type="component" value="Unassembled WGS sequence"/>
</dbReference>
<protein>
    <recommendedName>
        <fullName evidence="5">Maf-like protein</fullName>
    </recommendedName>
</protein>
<proteinExistence type="inferred from homology"/>
<gene>
    <name evidence="3" type="ORF">Esi_0037_0050</name>
</gene>
<evidence type="ECO:0008006" key="5">
    <source>
        <dbReference type="Google" id="ProtNLM"/>
    </source>
</evidence>
<sequence>MDETPKTDPLGGGGSSLSSQPDVELQVQPRPKPCSLPIVLGSSSGYRRRIMDSLGWEFSTASPDVDEKAIRDPDPRKMCAEIARAKARALAERLDKPAVLITADQVCLFDEGHGRGEEVREKPESVEEAKAFLRSYSCRSVKTLSALCVTNLDNGRAAEGVHESTVAWREISPAVVDDVIARGNVMGSAGGFALEEPGLRSLVDKIEGSVDSVLGLPVELLCTLVERATCDVT</sequence>
<feature type="region of interest" description="Disordered" evidence="2">
    <location>
        <begin position="1"/>
        <end position="38"/>
    </location>
</feature>
<evidence type="ECO:0000256" key="1">
    <source>
        <dbReference type="ARBA" id="ARBA00022801"/>
    </source>
</evidence>
<dbReference type="AlphaFoldDB" id="D8LLL5"/>
<dbReference type="EMBL" id="FN649760">
    <property type="protein sequence ID" value="CBN74646.1"/>
    <property type="molecule type" value="Genomic_DNA"/>
</dbReference>
<organism evidence="3 4">
    <name type="scientific">Ectocarpus siliculosus</name>
    <name type="common">Brown alga</name>
    <name type="synonym">Conferva siliculosa</name>
    <dbReference type="NCBI Taxonomy" id="2880"/>
    <lineage>
        <taxon>Eukaryota</taxon>
        <taxon>Sar</taxon>
        <taxon>Stramenopiles</taxon>
        <taxon>Ochrophyta</taxon>
        <taxon>PX clade</taxon>
        <taxon>Phaeophyceae</taxon>
        <taxon>Ectocarpales</taxon>
        <taxon>Ectocarpaceae</taxon>
        <taxon>Ectocarpus</taxon>
    </lineage>
</organism>
<dbReference type="InterPro" id="IPR003697">
    <property type="entry name" value="Maf-like"/>
</dbReference>
<evidence type="ECO:0000256" key="2">
    <source>
        <dbReference type="SAM" id="MobiDB-lite"/>
    </source>
</evidence>
<keyword evidence="1" id="KW-0378">Hydrolase</keyword>
<keyword evidence="4" id="KW-1185">Reference proteome</keyword>
<dbReference type="HAMAP" id="MF_00528">
    <property type="entry name" value="Maf"/>
    <property type="match status" value="1"/>
</dbReference>
<dbReference type="PIRSF" id="PIRSF006305">
    <property type="entry name" value="Maf"/>
    <property type="match status" value="1"/>
</dbReference>
<dbReference type="OrthoDB" id="10267058at2759"/>
<dbReference type="GO" id="GO:0047429">
    <property type="term" value="F:nucleoside triphosphate diphosphatase activity"/>
    <property type="evidence" value="ECO:0007669"/>
    <property type="project" value="InterPro"/>
</dbReference>
<reference evidence="3 4" key="1">
    <citation type="journal article" date="2010" name="Nature">
        <title>The Ectocarpus genome and the independent evolution of multicellularity in brown algae.</title>
        <authorList>
            <person name="Cock J.M."/>
            <person name="Sterck L."/>
            <person name="Rouze P."/>
            <person name="Scornet D."/>
            <person name="Allen A.E."/>
            <person name="Amoutzias G."/>
            <person name="Anthouard V."/>
            <person name="Artiguenave F."/>
            <person name="Aury J.M."/>
            <person name="Badger J.H."/>
            <person name="Beszteri B."/>
            <person name="Billiau K."/>
            <person name="Bonnet E."/>
            <person name="Bothwell J.H."/>
            <person name="Bowler C."/>
            <person name="Boyen C."/>
            <person name="Brownlee C."/>
            <person name="Carrano C.J."/>
            <person name="Charrier B."/>
            <person name="Cho G.Y."/>
            <person name="Coelho S.M."/>
            <person name="Collen J."/>
            <person name="Corre E."/>
            <person name="Da Silva C."/>
            <person name="Delage L."/>
            <person name="Delaroque N."/>
            <person name="Dittami S.M."/>
            <person name="Doulbeau S."/>
            <person name="Elias M."/>
            <person name="Farnham G."/>
            <person name="Gachon C.M."/>
            <person name="Gschloessl B."/>
            <person name="Heesch S."/>
            <person name="Jabbari K."/>
            <person name="Jubin C."/>
            <person name="Kawai H."/>
            <person name="Kimura K."/>
            <person name="Kloareg B."/>
            <person name="Kupper F.C."/>
            <person name="Lang D."/>
            <person name="Le Bail A."/>
            <person name="Leblanc C."/>
            <person name="Lerouge P."/>
            <person name="Lohr M."/>
            <person name="Lopez P.J."/>
            <person name="Martens C."/>
            <person name="Maumus F."/>
            <person name="Michel G."/>
            <person name="Miranda-Saavedra D."/>
            <person name="Morales J."/>
            <person name="Moreau H."/>
            <person name="Motomura T."/>
            <person name="Nagasato C."/>
            <person name="Napoli C.A."/>
            <person name="Nelson D.R."/>
            <person name="Nyvall-Collen P."/>
            <person name="Peters A.F."/>
            <person name="Pommier C."/>
            <person name="Potin P."/>
            <person name="Poulain J."/>
            <person name="Quesneville H."/>
            <person name="Read B."/>
            <person name="Rensing S.A."/>
            <person name="Ritter A."/>
            <person name="Rousvoal S."/>
            <person name="Samanta M."/>
            <person name="Samson G."/>
            <person name="Schroeder D.C."/>
            <person name="Segurens B."/>
            <person name="Strittmatter M."/>
            <person name="Tonon T."/>
            <person name="Tregear J.W."/>
            <person name="Valentin K."/>
            <person name="von Dassow P."/>
            <person name="Yamagishi T."/>
            <person name="Van de Peer Y."/>
            <person name="Wincker P."/>
        </authorList>
    </citation>
    <scope>NUCLEOTIDE SEQUENCE [LARGE SCALE GENOMIC DNA]</scope>
    <source>
        <strain evidence="4">Ec32 / CCAP1310/4</strain>
    </source>
</reference>
<dbReference type="eggNOG" id="KOG1509">
    <property type="taxonomic scope" value="Eukaryota"/>
</dbReference>
<dbReference type="PANTHER" id="PTHR43213:SF4">
    <property type="entry name" value="7-METHYL-GTP PYROPHOSPHATASE"/>
    <property type="match status" value="1"/>
</dbReference>
<evidence type="ECO:0000313" key="3">
    <source>
        <dbReference type="EMBL" id="CBN74646.1"/>
    </source>
</evidence>
<dbReference type="InterPro" id="IPR029001">
    <property type="entry name" value="ITPase-like_fam"/>
</dbReference>
<dbReference type="InParanoid" id="D8LLL5"/>
<dbReference type="PANTHER" id="PTHR43213">
    <property type="entry name" value="BIFUNCTIONAL DTTP/UTP PYROPHOSPHATASE/METHYLTRANSFERASE PROTEIN-RELATED"/>
    <property type="match status" value="1"/>
</dbReference>
<dbReference type="Gene3D" id="3.90.950.10">
    <property type="match status" value="1"/>
</dbReference>
<name>D8LLL5_ECTSI</name>
<dbReference type="CDD" id="cd00555">
    <property type="entry name" value="Maf"/>
    <property type="match status" value="1"/>
</dbReference>